<proteinExistence type="predicted"/>
<evidence type="ECO:0000313" key="3">
    <source>
        <dbReference type="Proteomes" id="UP000257039"/>
    </source>
</evidence>
<protein>
    <submittedName>
        <fullName evidence="2">ISKra4 family transposase</fullName>
    </submittedName>
</protein>
<dbReference type="AlphaFoldDB" id="A0A4P9VFH4"/>
<dbReference type="Proteomes" id="UP000257039">
    <property type="component" value="Unassembled WGS sequence"/>
</dbReference>
<dbReference type="NCBIfam" id="NF033572">
    <property type="entry name" value="transpos_ISKra4"/>
    <property type="match status" value="1"/>
</dbReference>
<comment type="caution">
    <text evidence="2">The sequence shown here is derived from an EMBL/GenBank/DDBJ whole genome shotgun (WGS) entry which is preliminary data.</text>
</comment>
<organism evidence="2 3">
    <name type="scientific">Zooshikella ganghwensis</name>
    <dbReference type="NCBI Taxonomy" id="202772"/>
    <lineage>
        <taxon>Bacteria</taxon>
        <taxon>Pseudomonadati</taxon>
        <taxon>Pseudomonadota</taxon>
        <taxon>Gammaproteobacteria</taxon>
        <taxon>Oceanospirillales</taxon>
        <taxon>Zooshikellaceae</taxon>
        <taxon>Zooshikella</taxon>
    </lineage>
</organism>
<feature type="region of interest" description="Disordered" evidence="1">
    <location>
        <begin position="224"/>
        <end position="247"/>
    </location>
</feature>
<evidence type="ECO:0000313" key="2">
    <source>
        <dbReference type="EMBL" id="RDH41763.1"/>
    </source>
</evidence>
<name>A0A4P9VFH4_9GAMM</name>
<keyword evidence="3" id="KW-1185">Reference proteome</keyword>
<gene>
    <name evidence="2" type="ORF">B9G39_26405</name>
</gene>
<accession>A0A4P9VFH4</accession>
<dbReference type="EMBL" id="NDXW01000003">
    <property type="protein sequence ID" value="RDH41763.1"/>
    <property type="molecule type" value="Genomic_DNA"/>
</dbReference>
<evidence type="ECO:0000256" key="1">
    <source>
        <dbReference type="SAM" id="MobiDB-lite"/>
    </source>
</evidence>
<reference evidence="2 3" key="1">
    <citation type="submission" date="2017-04" db="EMBL/GenBank/DDBJ databases">
        <title>Draft genome sequence of Zooshikella ganghwensis VG4 isolated from Red Sea sediments.</title>
        <authorList>
            <person name="Rehman Z."/>
            <person name="Alam I."/>
            <person name="Kamau A."/>
            <person name="Bajic V."/>
            <person name="Leiknes T."/>
        </authorList>
    </citation>
    <scope>NUCLEOTIDE SEQUENCE [LARGE SCALE GENOMIC DNA]</scope>
    <source>
        <strain evidence="2 3">VG4</strain>
    </source>
</reference>
<sequence>MPARVPMIEAYNNLLKLESFISATQQFEALVVYLASQGACLEQHGNIEQYLQTAGNELLRRLLQGHLDHRATHERPRQSVTGADGIRRTYCRQSVPRRLATVFGEVTVTRHAYQKRGHHSLYPMDQELNLSADKYSDGLRQRVAIESSKSSFDETVRSIAFNTGGAVPKRQSMQLVTKAAIDFEAFYQTRADQKESTSNLLVITTDAKGIVMHKEDLRETTKQAAAKQQHKLKSRLSPGEKANRKRMARVASVYTTPCFERTPEQIIRSNKAHNVKRPSITNKRIWASVERSSEQVIQEAMEEAIRRDPDQQRDWVVLVDGETSQLASIEAELKAQSLGATVIVDFIHVLEYLWKAARCFYSLDTDEIEQWVKGRGLKILQGKCVDVAAGMRRRATVEGLSQDRRKAVDTCANYLQKYRDYLKYDRYLEKGYPIATGVIEGACRHLINDRLGITGARWRLSSAEAMLKIRSIRSSGDFEAYWEFHKKTSGLEIIPPFMQSPSYWKPLRWGNCLSLKKSRTHHRLGFGVTSKYNFFDFR</sequence>